<accession>A0A9X1YAD9</accession>
<comment type="caution">
    <text evidence="4">The sequence shown here is derived from an EMBL/GenBank/DDBJ whole genome shotgun (WGS) entry which is preliminary data.</text>
</comment>
<keyword evidence="5" id="KW-1185">Reference proteome</keyword>
<dbReference type="Pfam" id="PF18812">
    <property type="entry name" value="PBECR3"/>
    <property type="match status" value="1"/>
</dbReference>
<organism evidence="4 5">
    <name type="scientific">Roseomonas acroporae</name>
    <dbReference type="NCBI Taxonomy" id="2937791"/>
    <lineage>
        <taxon>Bacteria</taxon>
        <taxon>Pseudomonadati</taxon>
        <taxon>Pseudomonadota</taxon>
        <taxon>Alphaproteobacteria</taxon>
        <taxon>Acetobacterales</taxon>
        <taxon>Roseomonadaceae</taxon>
        <taxon>Roseomonas</taxon>
    </lineage>
</organism>
<dbReference type="AlphaFoldDB" id="A0A9X1YAD9"/>
<evidence type="ECO:0000259" key="3">
    <source>
        <dbReference type="Pfam" id="PF18812"/>
    </source>
</evidence>
<proteinExistence type="predicted"/>
<reference evidence="4" key="1">
    <citation type="submission" date="2022-04" db="EMBL/GenBank/DDBJ databases">
        <title>Roseomonas acroporae sp. nov., isolated from coral Acropora digitifera.</title>
        <authorList>
            <person name="Sun H."/>
        </authorList>
    </citation>
    <scope>NUCLEOTIDE SEQUENCE</scope>
    <source>
        <strain evidence="4">NAR14</strain>
    </source>
</reference>
<evidence type="ECO:0000259" key="2">
    <source>
        <dbReference type="Pfam" id="PF18763"/>
    </source>
</evidence>
<sequence>MSGTMGPLDIGAERVSGIAWNPLPVPPATFAERFSLGWADAEQTQGTGVAARNLYNAYERQREVLRGAGYANAPNPVAYDATALGGLVRSTYARDIAIRDYRAIVEQARRQHPDRAAEFLMPEEIQADADRRALEARAARETQDRVGGGALGGLAADALSAVRDPTNVLTLPLGAGRIAGGVALRILGTALAEGAIGAGAQVVSDLGPEGAAWERRRLGLDMDVGGNALGGFLGGAVIGGGARGLLEGWRAFRGTVPAPDGGVALREGDAARNLEVRLREQEGRPAGEEVQALHERAADAQADAVAQGRIAPVPASLSAAAVPAPRVPLRQADPADLAGDLGRFLDEVVAAPGGQSSRMQLGTFEPNVIARVQADTGVDLTGLQHSIQSDELRHTWRRHGPGGAAGDATPLTREDIQRIGEYIATADRVILDGTTHQGLPTLRFEKDLPDRSVAVIEEVRTRRHILSFKSMYRYGKRGPGTAGSPPGPGPGSPPPLRPQRGPGTAAPQIAPDLTRFNAYTAAGRAVAVEPQVAELRDLIPSHLDDGRPNPAYPHAEGVQPRDRSRDASLAQVRDIAAKLEPERLGASPEAGTGAPIVAADNVVESGNGRVLALRQAMADPALAGRRDAYRAWLEAQGFDLAGYENPVLVARRVSALTPEERRAFVREANAETSLTMSAAEQARADAELAGRALDLYRGGDVTAADNAAFVRAFVQGLPQTAQGRLLKADGTLSAEGARRLRAAILARAYGDEMGPLLERILDGDAEGLRSIAGAIQDVAPGWAGLRAAAARGEIAPGMDLTADLFQAIRTVSLAREKRIPVGDMLAQGDLDIPPMGDNARAILASMYREPGFKGAAGRDTVARRLDAYVAEAMKTRPEPDLFGAPPAAAGDVLAATDPMRGRQKALAEAGTRIAEAQAEPKVPDAEFAEAQRIAAARDMQVPDPVTGEMRGLRELLDAAEEAEADALAAAACFLGGGAAGMG</sequence>
<protein>
    <recommendedName>
        <fullName evidence="6">DdrB-like domain-containing protein</fullName>
    </recommendedName>
</protein>
<dbReference type="InterPro" id="IPR041398">
    <property type="entry name" value="DdrB_dom"/>
</dbReference>
<dbReference type="Proteomes" id="UP001139516">
    <property type="component" value="Unassembled WGS sequence"/>
</dbReference>
<dbReference type="Pfam" id="PF18763">
    <property type="entry name" value="ddrB-ParB"/>
    <property type="match status" value="1"/>
</dbReference>
<evidence type="ECO:0008006" key="6">
    <source>
        <dbReference type="Google" id="ProtNLM"/>
    </source>
</evidence>
<evidence type="ECO:0000256" key="1">
    <source>
        <dbReference type="SAM" id="MobiDB-lite"/>
    </source>
</evidence>
<evidence type="ECO:0000313" key="5">
    <source>
        <dbReference type="Proteomes" id="UP001139516"/>
    </source>
</evidence>
<feature type="compositionally biased region" description="Pro residues" evidence="1">
    <location>
        <begin position="485"/>
        <end position="497"/>
    </location>
</feature>
<feature type="region of interest" description="Disordered" evidence="1">
    <location>
        <begin position="540"/>
        <end position="567"/>
    </location>
</feature>
<feature type="domain" description="DdrB-like" evidence="2">
    <location>
        <begin position="523"/>
        <end position="652"/>
    </location>
</feature>
<dbReference type="InterPro" id="IPR041301">
    <property type="entry name" value="PBECR3"/>
</dbReference>
<evidence type="ECO:0000313" key="4">
    <source>
        <dbReference type="EMBL" id="MCK8787099.1"/>
    </source>
</evidence>
<dbReference type="EMBL" id="JALPRX010000105">
    <property type="protein sequence ID" value="MCK8787099.1"/>
    <property type="molecule type" value="Genomic_DNA"/>
</dbReference>
<gene>
    <name evidence="4" type="ORF">M0638_22240</name>
</gene>
<feature type="domain" description="Phage-Barnase-EndoU-ColicinE5/D-RelE like nuclease 3" evidence="3">
    <location>
        <begin position="370"/>
        <end position="475"/>
    </location>
</feature>
<name>A0A9X1YAD9_9PROT</name>
<dbReference type="RefSeq" id="WP_248669154.1">
    <property type="nucleotide sequence ID" value="NZ_JALPRX010000105.1"/>
</dbReference>
<feature type="region of interest" description="Disordered" evidence="1">
    <location>
        <begin position="476"/>
        <end position="509"/>
    </location>
</feature>